<proteinExistence type="predicted"/>
<protein>
    <recommendedName>
        <fullName evidence="4">Asp23 family, cell envelope-related function</fullName>
    </recommendedName>
</protein>
<dbReference type="AlphaFoldDB" id="A0A1H4RDI5"/>
<dbReference type="Proteomes" id="UP000198609">
    <property type="component" value="Unassembled WGS sequence"/>
</dbReference>
<dbReference type="RefSeq" id="WP_093463397.1">
    <property type="nucleotide sequence ID" value="NZ_FNST01000002.1"/>
</dbReference>
<name>A0A1H4RDI5_STRMJ</name>
<gene>
    <name evidence="2" type="ORF">SAMN04490356_3618</name>
</gene>
<sequence>MTAVRTTSVERIAARAALAVPGVSELQPSLRQALAEAATRVRRTPGSVAPSPESGIHAERAPRTGAWHVEVRCVLDEDRRALDTARDVRESVRSAVDAYATRHGIPGPVTVVVTVTRTTRHRPSHQTGTTAP</sequence>
<keyword evidence="3" id="KW-1185">Reference proteome</keyword>
<accession>A0A1H4RDI5</accession>
<evidence type="ECO:0000256" key="1">
    <source>
        <dbReference type="SAM" id="MobiDB-lite"/>
    </source>
</evidence>
<evidence type="ECO:0008006" key="4">
    <source>
        <dbReference type="Google" id="ProtNLM"/>
    </source>
</evidence>
<evidence type="ECO:0000313" key="2">
    <source>
        <dbReference type="EMBL" id="SEC29937.1"/>
    </source>
</evidence>
<dbReference type="EMBL" id="FNST01000002">
    <property type="protein sequence ID" value="SEC29937.1"/>
    <property type="molecule type" value="Genomic_DNA"/>
</dbReference>
<evidence type="ECO:0000313" key="3">
    <source>
        <dbReference type="Proteomes" id="UP000198609"/>
    </source>
</evidence>
<reference evidence="3" key="1">
    <citation type="submission" date="2016-10" db="EMBL/GenBank/DDBJ databases">
        <authorList>
            <person name="Varghese N."/>
            <person name="Submissions S."/>
        </authorList>
    </citation>
    <scope>NUCLEOTIDE SEQUENCE [LARGE SCALE GENOMIC DNA]</scope>
    <source>
        <strain evidence="3">DSM 40318</strain>
    </source>
</reference>
<organism evidence="2 3">
    <name type="scientific">Streptomyces melanosporofaciens</name>
    <dbReference type="NCBI Taxonomy" id="67327"/>
    <lineage>
        <taxon>Bacteria</taxon>
        <taxon>Bacillati</taxon>
        <taxon>Actinomycetota</taxon>
        <taxon>Actinomycetes</taxon>
        <taxon>Kitasatosporales</taxon>
        <taxon>Streptomycetaceae</taxon>
        <taxon>Streptomyces</taxon>
        <taxon>Streptomyces violaceusniger group</taxon>
    </lineage>
</organism>
<feature type="region of interest" description="Disordered" evidence="1">
    <location>
        <begin position="36"/>
        <end position="62"/>
    </location>
</feature>